<comment type="function">
    <text evidence="1">General (non sugar-specific) component of the phosphoenolpyruvate-dependent sugar phosphotransferase system (sugar PTS). This major carbohydrate active-transport system catalyzes the phosphorylation of incoming sugar substrates concomitantly with their translocation across the cell membrane. The phosphoryl group from phosphoenolpyruvate (PEP) is transferred to the phosphoryl carrier protein HPr by enzyme I. Phospho-HPr then transfers it to the PTS EIIA domain.</text>
</comment>
<organism evidence="5 6">
    <name type="scientific">Selenomonas ruminantium</name>
    <dbReference type="NCBI Taxonomy" id="971"/>
    <lineage>
        <taxon>Bacteria</taxon>
        <taxon>Bacillati</taxon>
        <taxon>Bacillota</taxon>
        <taxon>Negativicutes</taxon>
        <taxon>Selenomonadales</taxon>
        <taxon>Selenomonadaceae</taxon>
        <taxon>Selenomonas</taxon>
    </lineage>
</organism>
<dbReference type="SMART" id="SM00671">
    <property type="entry name" value="SEL1"/>
    <property type="match status" value="2"/>
</dbReference>
<name>A0A1M6TP87_SELRU</name>
<dbReference type="InterPro" id="IPR050399">
    <property type="entry name" value="HPr"/>
</dbReference>
<dbReference type="InterPro" id="IPR011990">
    <property type="entry name" value="TPR-like_helical_dom_sf"/>
</dbReference>
<dbReference type="NCBIfam" id="TIGR01003">
    <property type="entry name" value="PTS_HPr_family"/>
    <property type="match status" value="1"/>
</dbReference>
<dbReference type="Gene3D" id="3.30.1340.10">
    <property type="entry name" value="HPr-like"/>
    <property type="match status" value="1"/>
</dbReference>
<dbReference type="CDD" id="cd00367">
    <property type="entry name" value="PTS-HPr_like"/>
    <property type="match status" value="1"/>
</dbReference>
<dbReference type="Pfam" id="PF00381">
    <property type="entry name" value="PTS-HPr"/>
    <property type="match status" value="1"/>
</dbReference>
<keyword evidence="3" id="KW-0813">Transport</keyword>
<dbReference type="SUPFAM" id="SSF55594">
    <property type="entry name" value="HPr-like"/>
    <property type="match status" value="1"/>
</dbReference>
<sequence>MTATMQPPFQSDKDTAFDEDRFVSECMQGFADIRQKYNLDEALEKAQQNPQMGQLAAEVGEGCTQQGILEMASREPEWTVRKVPYRWWRKGFSLKSEVVVSSKTDDWIKRMKRVYDKKCKELYGKIGLFKEFPQIIREKEKKAAAGDVKAMVFLGKVYEKGTLCSAKDEEKARSYMKQAREAYADDLNKRYTLWLDRIVQRSGMELIGRIGREYMAGTLVEEGKKNRELKLRKEMRWLRSATKTGDGWAAFTLGHIYYYGYGQCRARMREAYDNYSLAESSKDAIYALEMGNLCFDEPGGIDRELEDICRWKHRNWFGREMEDSVDFFNIGKDYSRTWFEENRKRDFLAEAEAACNEGDYETAWRLAQRTMFSGNGLNTSLDGERMLVKMVKEGKWNLDIENMEEEPEVIVEGETAKSTVRVKNYTGICERSASILAGMANRFDSNIEIHRGNHKVNAKHVLMIEALGMSKGTEIEIWASGEDAEEAVRSLAKLIINRFGEQ</sequence>
<dbReference type="PANTHER" id="PTHR33705">
    <property type="entry name" value="PHOSPHOCARRIER PROTEIN HPR"/>
    <property type="match status" value="1"/>
</dbReference>
<feature type="domain" description="HPr" evidence="4">
    <location>
        <begin position="415"/>
        <end position="502"/>
    </location>
</feature>
<accession>A0A1M6TP87</accession>
<dbReference type="SUPFAM" id="SSF81901">
    <property type="entry name" value="HCP-like"/>
    <property type="match status" value="1"/>
</dbReference>
<evidence type="ECO:0000313" key="5">
    <source>
        <dbReference type="EMBL" id="SHK58618.1"/>
    </source>
</evidence>
<dbReference type="GO" id="GO:0016740">
    <property type="term" value="F:transferase activity"/>
    <property type="evidence" value="ECO:0007669"/>
    <property type="project" value="UniProtKB-KW"/>
</dbReference>
<evidence type="ECO:0000259" key="4">
    <source>
        <dbReference type="PROSITE" id="PS51350"/>
    </source>
</evidence>
<evidence type="ECO:0000313" key="6">
    <source>
        <dbReference type="Proteomes" id="UP000184263"/>
    </source>
</evidence>
<dbReference type="PRINTS" id="PR00107">
    <property type="entry name" value="PHOSPHOCPHPR"/>
</dbReference>
<gene>
    <name evidence="5" type="ORF">SAMN05216582_10886</name>
</gene>
<evidence type="ECO:0000256" key="1">
    <source>
        <dbReference type="ARBA" id="ARBA00003681"/>
    </source>
</evidence>
<dbReference type="EMBL" id="FRBC01000008">
    <property type="protein sequence ID" value="SHK58618.1"/>
    <property type="molecule type" value="Genomic_DNA"/>
</dbReference>
<dbReference type="PANTHER" id="PTHR33705:SF1">
    <property type="entry name" value="PHOSPHOCARRIER PROTEIN HPR"/>
    <property type="match status" value="1"/>
</dbReference>
<proteinExistence type="predicted"/>
<dbReference type="PROSITE" id="PS51350">
    <property type="entry name" value="PTS_HPR_DOM"/>
    <property type="match status" value="1"/>
</dbReference>
<evidence type="ECO:0000256" key="2">
    <source>
        <dbReference type="ARBA" id="ARBA00020422"/>
    </source>
</evidence>
<reference evidence="5 6" key="1">
    <citation type="submission" date="2016-11" db="EMBL/GenBank/DDBJ databases">
        <authorList>
            <person name="Jaros S."/>
            <person name="Januszkiewicz K."/>
            <person name="Wedrychowicz H."/>
        </authorList>
    </citation>
    <scope>NUCLEOTIDE SEQUENCE [LARGE SCALE GENOMIC DNA]</scope>
    <source>
        <strain evidence="5 6">HD4</strain>
    </source>
</reference>
<dbReference type="OrthoDB" id="9809047at2"/>
<dbReference type="Proteomes" id="UP000184263">
    <property type="component" value="Unassembled WGS sequence"/>
</dbReference>
<dbReference type="InterPro" id="IPR000032">
    <property type="entry name" value="HPr-like"/>
</dbReference>
<dbReference type="AlphaFoldDB" id="A0A1M6TP87"/>
<keyword evidence="3" id="KW-0762">Sugar transport</keyword>
<protein>
    <recommendedName>
        <fullName evidence="2">Phosphocarrier protein HPr</fullName>
    </recommendedName>
</protein>
<dbReference type="InterPro" id="IPR035895">
    <property type="entry name" value="HPr-like_sf"/>
</dbReference>
<dbReference type="InterPro" id="IPR006597">
    <property type="entry name" value="Sel1-like"/>
</dbReference>
<dbReference type="RefSeq" id="WP_081371876.1">
    <property type="nucleotide sequence ID" value="NZ_FRBC01000008.1"/>
</dbReference>
<keyword evidence="5" id="KW-0808">Transferase</keyword>
<evidence type="ECO:0000256" key="3">
    <source>
        <dbReference type="ARBA" id="ARBA00022597"/>
    </source>
</evidence>
<dbReference type="Gene3D" id="1.25.40.10">
    <property type="entry name" value="Tetratricopeptide repeat domain"/>
    <property type="match status" value="1"/>
</dbReference>